<dbReference type="AlphaFoldDB" id="W2SN62"/>
<accession>W2SN62</accession>
<name>W2SN62_NECAM</name>
<sequence length="183" mass="20837">MWLRENVISPAQTTCKSSSPNFQDSKKVIYIMNRDEDHNLMDLNHIRANQVLIELQREGVLGKEPPELIVDLKSLRENADKATVPVRFCENESTSKGFDPEAELARALTAIIDDARIPLAEKQKKCELFKQHHPKMYRKGVKKERKKDGKRELVVQFRIDGGVRSSQLLPSQNVQGNESADGE</sequence>
<reference evidence="2" key="1">
    <citation type="journal article" date="2014" name="Nat. Genet.">
        <title>Genome of the human hookworm Necator americanus.</title>
        <authorList>
            <person name="Tang Y.T."/>
            <person name="Gao X."/>
            <person name="Rosa B.A."/>
            <person name="Abubucker S."/>
            <person name="Hallsworth-Pepin K."/>
            <person name="Martin J."/>
            <person name="Tyagi R."/>
            <person name="Heizer E."/>
            <person name="Zhang X."/>
            <person name="Bhonagiri-Palsikar V."/>
            <person name="Minx P."/>
            <person name="Warren W.C."/>
            <person name="Wang Q."/>
            <person name="Zhan B."/>
            <person name="Hotez P.J."/>
            <person name="Sternberg P.W."/>
            <person name="Dougall A."/>
            <person name="Gaze S.T."/>
            <person name="Mulvenna J."/>
            <person name="Sotillo J."/>
            <person name="Ranganathan S."/>
            <person name="Rabelo E.M."/>
            <person name="Wilson R.K."/>
            <person name="Felgner P.L."/>
            <person name="Bethony J."/>
            <person name="Hawdon J.M."/>
            <person name="Gasser R.B."/>
            <person name="Loukas A."/>
            <person name="Mitreva M."/>
        </authorList>
    </citation>
    <scope>NUCLEOTIDE SEQUENCE [LARGE SCALE GENOMIC DNA]</scope>
</reference>
<gene>
    <name evidence="1" type="ORF">NECAME_14416</name>
</gene>
<proteinExistence type="predicted"/>
<organism evidence="1 2">
    <name type="scientific">Necator americanus</name>
    <name type="common">Human hookworm</name>
    <dbReference type="NCBI Taxonomy" id="51031"/>
    <lineage>
        <taxon>Eukaryota</taxon>
        <taxon>Metazoa</taxon>
        <taxon>Ecdysozoa</taxon>
        <taxon>Nematoda</taxon>
        <taxon>Chromadorea</taxon>
        <taxon>Rhabditida</taxon>
        <taxon>Rhabditina</taxon>
        <taxon>Rhabditomorpha</taxon>
        <taxon>Strongyloidea</taxon>
        <taxon>Ancylostomatidae</taxon>
        <taxon>Bunostominae</taxon>
        <taxon>Necator</taxon>
    </lineage>
</organism>
<evidence type="ECO:0000313" key="1">
    <source>
        <dbReference type="EMBL" id="ETN70968.1"/>
    </source>
</evidence>
<dbReference type="STRING" id="51031.W2SN62"/>
<dbReference type="KEGG" id="nai:NECAME_14416"/>
<evidence type="ECO:0000313" key="2">
    <source>
        <dbReference type="Proteomes" id="UP000053676"/>
    </source>
</evidence>
<keyword evidence="2" id="KW-1185">Reference proteome</keyword>
<dbReference type="OrthoDB" id="276323at2759"/>
<protein>
    <submittedName>
        <fullName evidence="1">Uncharacterized protein</fullName>
    </submittedName>
</protein>
<dbReference type="Proteomes" id="UP000053676">
    <property type="component" value="Unassembled WGS sequence"/>
</dbReference>
<dbReference type="EMBL" id="KI668863">
    <property type="protein sequence ID" value="ETN70968.1"/>
    <property type="molecule type" value="Genomic_DNA"/>
</dbReference>